<proteinExistence type="predicted"/>
<gene>
    <name evidence="2" type="ORF">E1181_25630</name>
</gene>
<evidence type="ECO:0000313" key="2">
    <source>
        <dbReference type="EMBL" id="TDD01288.1"/>
    </source>
</evidence>
<dbReference type="Proteomes" id="UP000295674">
    <property type="component" value="Unassembled WGS sequence"/>
</dbReference>
<dbReference type="GO" id="GO:0004222">
    <property type="term" value="F:metalloendopeptidase activity"/>
    <property type="evidence" value="ECO:0007669"/>
    <property type="project" value="InterPro"/>
</dbReference>
<dbReference type="GO" id="GO:0006508">
    <property type="term" value="P:proteolysis"/>
    <property type="evidence" value="ECO:0007669"/>
    <property type="project" value="InterPro"/>
</dbReference>
<dbReference type="AlphaFoldDB" id="A0A4R4V7P5"/>
<dbReference type="SUPFAM" id="SSF140990">
    <property type="entry name" value="FtsH protease domain-like"/>
    <property type="match status" value="1"/>
</dbReference>
<organism evidence="2 3">
    <name type="scientific">Saccharopolyspora terrae</name>
    <dbReference type="NCBI Taxonomy" id="2530384"/>
    <lineage>
        <taxon>Bacteria</taxon>
        <taxon>Bacillati</taxon>
        <taxon>Actinomycetota</taxon>
        <taxon>Actinomycetes</taxon>
        <taxon>Pseudonocardiales</taxon>
        <taxon>Pseudonocardiaceae</taxon>
        <taxon>Saccharopolyspora</taxon>
    </lineage>
</organism>
<comment type="caution">
    <text evidence="2">The sequence shown here is derived from an EMBL/GenBank/DDBJ whole genome shotgun (WGS) entry which is preliminary data.</text>
</comment>
<dbReference type="GO" id="GO:0004176">
    <property type="term" value="F:ATP-dependent peptidase activity"/>
    <property type="evidence" value="ECO:0007669"/>
    <property type="project" value="InterPro"/>
</dbReference>
<dbReference type="GO" id="GO:0005524">
    <property type="term" value="F:ATP binding"/>
    <property type="evidence" value="ECO:0007669"/>
    <property type="project" value="InterPro"/>
</dbReference>
<dbReference type="RefSeq" id="WP_132678582.1">
    <property type="nucleotide sequence ID" value="NZ_SMKS01000064.1"/>
</dbReference>
<dbReference type="InterPro" id="IPR037219">
    <property type="entry name" value="Peptidase_M41-like"/>
</dbReference>
<evidence type="ECO:0000256" key="1">
    <source>
        <dbReference type="SAM" id="MobiDB-lite"/>
    </source>
</evidence>
<dbReference type="OrthoDB" id="3693788at2"/>
<feature type="region of interest" description="Disordered" evidence="1">
    <location>
        <begin position="238"/>
        <end position="275"/>
    </location>
</feature>
<accession>A0A4R4V7P5</accession>
<sequence length="359" mass="38090">MAPAFEVSWAEVLCGDCAQDILARGWGPRHQPLLWGETSCTGCATNLGRLAREARGEGFQIAHWSLTVPEGAERWRTAQHEAAHAVLGERNGLIVTNAQIASSREMVGGVEKELNGHVHFDFPEGGVPLSNLANGVHAGWAVDRLWLKSLGLEGDLPAQLDAAKGAAADMAAIGTYDPAPDVHVQAMRDTDAQVLEYRDEITAVQEELLRSTRIDGDAVRHAMQRVREADQTRAIAKRTTHQPSPPGEGPAGTAQLPAAVAGGTSTPNTGGTGMSFTEQATATLSAANERAGYIRGALQQASMDIQENAAQIGMVSSEAQTLAEVSAVYRQAMEQLEQVQGLIEHASTVTETYAASLLS</sequence>
<keyword evidence="3" id="KW-1185">Reference proteome</keyword>
<protein>
    <submittedName>
        <fullName evidence="2">Uncharacterized protein</fullName>
    </submittedName>
</protein>
<dbReference type="EMBL" id="SMKS01000064">
    <property type="protein sequence ID" value="TDD01288.1"/>
    <property type="molecule type" value="Genomic_DNA"/>
</dbReference>
<reference evidence="2 3" key="1">
    <citation type="submission" date="2019-03" db="EMBL/GenBank/DDBJ databases">
        <title>Draft genome sequences of novel Actinobacteria.</title>
        <authorList>
            <person name="Sahin N."/>
            <person name="Ay H."/>
            <person name="Saygin H."/>
        </authorList>
    </citation>
    <scope>NUCLEOTIDE SEQUENCE [LARGE SCALE GENOMIC DNA]</scope>
    <source>
        <strain evidence="2 3">16K309</strain>
    </source>
</reference>
<evidence type="ECO:0000313" key="3">
    <source>
        <dbReference type="Proteomes" id="UP000295674"/>
    </source>
</evidence>
<name>A0A4R4V7P5_9PSEU</name>